<reference evidence="4 5" key="1">
    <citation type="journal article" date="2017" name="Elife">
        <title>Extensive horizontal gene transfer in cheese-associated bacteria.</title>
        <authorList>
            <person name="Bonham K.S."/>
            <person name="Wolfe B.E."/>
            <person name="Dutton R.J."/>
        </authorList>
    </citation>
    <scope>NUCLEOTIDE SEQUENCE [LARGE SCALE GENOMIC DNA]</scope>
    <source>
        <strain evidence="4 5">738_8</strain>
    </source>
</reference>
<feature type="compositionally biased region" description="Polar residues" evidence="1">
    <location>
        <begin position="221"/>
        <end position="233"/>
    </location>
</feature>
<dbReference type="Gene3D" id="3.60.21.10">
    <property type="match status" value="1"/>
</dbReference>
<reference evidence="3 6" key="3">
    <citation type="submission" date="2019-01" db="EMBL/GenBank/DDBJ databases">
        <title>Comparative genomic analysis of Brevibacterium aurantiacum sheds light on its evolution and its adaptation to smear-ripened cheeses.</title>
        <authorList>
            <person name="Moineau S."/>
        </authorList>
    </citation>
    <scope>NUCLEOTIDE SEQUENCE [LARGE SCALE GENOMIC DNA]</scope>
    <source>
        <strain evidence="3 6">SMQ-1417</strain>
    </source>
</reference>
<keyword evidence="2" id="KW-0812">Transmembrane</keyword>
<protein>
    <recommendedName>
        <fullName evidence="7">LPXTG cell wall anchor domain-containing protein</fullName>
    </recommendedName>
</protein>
<feature type="region of interest" description="Disordered" evidence="1">
    <location>
        <begin position="173"/>
        <end position="276"/>
    </location>
</feature>
<dbReference type="EMBL" id="CP025330">
    <property type="protein sequence ID" value="AZT92628.1"/>
    <property type="molecule type" value="Genomic_DNA"/>
</dbReference>
<evidence type="ECO:0000313" key="6">
    <source>
        <dbReference type="Proteomes" id="UP000283000"/>
    </source>
</evidence>
<sequence length="314" mass="32457">MTPKFIDEVVKAHGDDARWKVLGFHHSIYSTATHNSDLDVKKLREAIPPVAARNDIDLVVSGHDHIYNRTFLMDSEGKKVEDSDAGFEQEKEDGQTIYLTLTSSSGSKFYDYVPGLEWEAKSVHNDTPAFTRVRVSDEALQATTYEVPAGGAPQPEAQTTSEKIDDVEITRAEDEAPEPGADVDADANADADGADAGGGSDTGGGSNSVDAATGSDGTEADSGSDTAEASGTTESDDANEPDGTTADVEAGAEANATSAASGSGATSANVGSDADAGDLPRTGTQLGAPIIFGAAAIIIGAVLLFVSRRRCSLR</sequence>
<feature type="compositionally biased region" description="Acidic residues" evidence="1">
    <location>
        <begin position="175"/>
        <end position="193"/>
    </location>
</feature>
<dbReference type="RefSeq" id="WP_096146660.1">
    <property type="nucleotide sequence ID" value="NZ_CP025330.1"/>
</dbReference>
<feature type="compositionally biased region" description="Gly residues" evidence="1">
    <location>
        <begin position="195"/>
        <end position="206"/>
    </location>
</feature>
<feature type="region of interest" description="Disordered" evidence="1">
    <location>
        <begin position="144"/>
        <end position="163"/>
    </location>
</feature>
<dbReference type="Proteomes" id="UP000217881">
    <property type="component" value="Unassembled WGS sequence"/>
</dbReference>
<accession>A0A2A3ZNE5</accession>
<evidence type="ECO:0000256" key="2">
    <source>
        <dbReference type="SAM" id="Phobius"/>
    </source>
</evidence>
<evidence type="ECO:0000313" key="4">
    <source>
        <dbReference type="EMBL" id="PCC53512.1"/>
    </source>
</evidence>
<evidence type="ECO:0008006" key="7">
    <source>
        <dbReference type="Google" id="ProtNLM"/>
    </source>
</evidence>
<evidence type="ECO:0000256" key="1">
    <source>
        <dbReference type="SAM" id="MobiDB-lite"/>
    </source>
</evidence>
<feature type="transmembrane region" description="Helical" evidence="2">
    <location>
        <begin position="286"/>
        <end position="306"/>
    </location>
</feature>
<evidence type="ECO:0000313" key="5">
    <source>
        <dbReference type="Proteomes" id="UP000217881"/>
    </source>
</evidence>
<dbReference type="NCBIfam" id="TIGR01167">
    <property type="entry name" value="LPXTG_anchor"/>
    <property type="match status" value="1"/>
</dbReference>
<dbReference type="EMBL" id="NRHA01000013">
    <property type="protein sequence ID" value="PCC53512.1"/>
    <property type="molecule type" value="Genomic_DNA"/>
</dbReference>
<organism evidence="4 5">
    <name type="scientific">Brevibacterium aurantiacum</name>
    <dbReference type="NCBI Taxonomy" id="273384"/>
    <lineage>
        <taxon>Bacteria</taxon>
        <taxon>Bacillati</taxon>
        <taxon>Actinomycetota</taxon>
        <taxon>Actinomycetes</taxon>
        <taxon>Micrococcales</taxon>
        <taxon>Brevibacteriaceae</taxon>
        <taxon>Brevibacterium</taxon>
    </lineage>
</organism>
<reference evidence="3 6" key="2">
    <citation type="submission" date="2017-12" db="EMBL/GenBank/DDBJ databases">
        <authorList>
            <person name="Levesque S."/>
        </authorList>
    </citation>
    <scope>NUCLEOTIDE SEQUENCE [LARGE SCALE GENOMIC DNA]</scope>
    <source>
        <strain evidence="3 6">SMQ-1417</strain>
    </source>
</reference>
<dbReference type="AlphaFoldDB" id="A0A2A3ZNE5"/>
<dbReference type="Proteomes" id="UP000283000">
    <property type="component" value="Chromosome"/>
</dbReference>
<name>A0A2A3ZNE5_BREAU</name>
<dbReference type="InterPro" id="IPR029052">
    <property type="entry name" value="Metallo-depent_PP-like"/>
</dbReference>
<proteinExistence type="predicted"/>
<feature type="compositionally biased region" description="Low complexity" evidence="1">
    <location>
        <begin position="248"/>
        <end position="272"/>
    </location>
</feature>
<keyword evidence="2" id="KW-1133">Transmembrane helix</keyword>
<dbReference type="SUPFAM" id="SSF56300">
    <property type="entry name" value="Metallo-dependent phosphatases"/>
    <property type="match status" value="1"/>
</dbReference>
<gene>
    <name evidence="4" type="ORF">CIK59_12465</name>
    <name evidence="3" type="ORF">CXR23_05270</name>
</gene>
<keyword evidence="2" id="KW-0472">Membrane</keyword>
<evidence type="ECO:0000313" key="3">
    <source>
        <dbReference type="EMBL" id="AZT92628.1"/>
    </source>
</evidence>